<name>A0ABZ1FUJ7_9ACTN</name>
<dbReference type="EMBL" id="CP109106">
    <property type="protein sequence ID" value="WSB73746.1"/>
    <property type="molecule type" value="Genomic_DNA"/>
</dbReference>
<keyword evidence="2" id="KW-1185">Reference proteome</keyword>
<dbReference type="RefSeq" id="WP_326623380.1">
    <property type="nucleotide sequence ID" value="NZ_CP109106.1"/>
</dbReference>
<protein>
    <submittedName>
        <fullName evidence="1">Uncharacterized protein</fullName>
    </submittedName>
</protein>
<evidence type="ECO:0000313" key="2">
    <source>
        <dbReference type="Proteomes" id="UP001344251"/>
    </source>
</evidence>
<dbReference type="Proteomes" id="UP001344251">
    <property type="component" value="Chromosome"/>
</dbReference>
<accession>A0ABZ1FUJ7</accession>
<organism evidence="1 2">
    <name type="scientific">Streptomyces decoyicus</name>
    <dbReference type="NCBI Taxonomy" id="249567"/>
    <lineage>
        <taxon>Bacteria</taxon>
        <taxon>Bacillati</taxon>
        <taxon>Actinomycetota</taxon>
        <taxon>Actinomycetes</taxon>
        <taxon>Kitasatosporales</taxon>
        <taxon>Streptomycetaceae</taxon>
        <taxon>Streptomyces</taxon>
    </lineage>
</organism>
<gene>
    <name evidence="1" type="ORF">OG863_40695</name>
</gene>
<sequence length="145" mass="15786">MFLTDTRGNWFPDFRDGVGEPHLQSDVIVAGLVQRVRLRDVELCDNGLTGRDLAIGVRCGVSASHETPVIGNDAILAPNLQEVEHFTFEGGVPDQEAVIGVAQVLDLEGERDRFPPAIGRFSTDCQTEVVAHRFGSSQWKGDPGD</sequence>
<reference evidence="1 2" key="1">
    <citation type="submission" date="2022-10" db="EMBL/GenBank/DDBJ databases">
        <title>The complete genomes of actinobacterial strains from the NBC collection.</title>
        <authorList>
            <person name="Joergensen T.S."/>
            <person name="Alvarez Arevalo M."/>
            <person name="Sterndorff E.B."/>
            <person name="Faurdal D."/>
            <person name="Vuksanovic O."/>
            <person name="Mourched A.-S."/>
            <person name="Charusanti P."/>
            <person name="Shaw S."/>
            <person name="Blin K."/>
            <person name="Weber T."/>
        </authorList>
    </citation>
    <scope>NUCLEOTIDE SEQUENCE [LARGE SCALE GENOMIC DNA]</scope>
    <source>
        <strain evidence="1 2">NBC 01774</strain>
    </source>
</reference>
<proteinExistence type="predicted"/>
<evidence type="ECO:0000313" key="1">
    <source>
        <dbReference type="EMBL" id="WSB73746.1"/>
    </source>
</evidence>